<dbReference type="RefSeq" id="WP_016111748.1">
    <property type="nucleotide sequence ID" value="NZ_KB976192.1"/>
</dbReference>
<evidence type="ECO:0000313" key="1">
    <source>
        <dbReference type="EMBL" id="EOO28617.1"/>
    </source>
</evidence>
<protein>
    <recommendedName>
        <fullName evidence="3">DUF3168 domain-containing protein</fullName>
    </recommendedName>
</protein>
<name>A0A9W5V030_BACCE</name>
<dbReference type="InterPro" id="IPR021508">
    <property type="entry name" value="Gp17-like"/>
</dbReference>
<dbReference type="Pfam" id="PF11367">
    <property type="entry name" value="Tail_completion_gp17"/>
    <property type="match status" value="1"/>
</dbReference>
<dbReference type="AlphaFoldDB" id="A0A9W5V030"/>
<dbReference type="InterPro" id="IPR053745">
    <property type="entry name" value="Viral_Tail_Comp_sf"/>
</dbReference>
<dbReference type="Proteomes" id="UP000014018">
    <property type="component" value="Unassembled WGS sequence"/>
</dbReference>
<dbReference type="EMBL" id="AHFB01000096">
    <property type="protein sequence ID" value="EOO28617.1"/>
    <property type="molecule type" value="Genomic_DNA"/>
</dbReference>
<evidence type="ECO:0008006" key="3">
    <source>
        <dbReference type="Google" id="ProtNLM"/>
    </source>
</evidence>
<proteinExistence type="predicted"/>
<accession>A0A9W5V030</accession>
<dbReference type="Gene3D" id="3.30.2000.30">
    <property type="match status" value="1"/>
</dbReference>
<gene>
    <name evidence="1" type="ORF">IIU_05735</name>
</gene>
<evidence type="ECO:0000313" key="2">
    <source>
        <dbReference type="Proteomes" id="UP000014018"/>
    </source>
</evidence>
<sequence length="124" mass="14545">MRDLHKEIKQALENNQELVQLLGGKRIGRLFFDGDKKSPYITFSEVNNQDGDFVDDEVYTSVLLYQIDIWSKKPIAMQCKKEVDKVMKSLGFTRFSTADLYEPDTGIHHYGMRYRTKIRLYEGE</sequence>
<organism evidence="1 2">
    <name type="scientific">Bacillus cereus VD133</name>
    <dbReference type="NCBI Taxonomy" id="1053233"/>
    <lineage>
        <taxon>Bacteria</taxon>
        <taxon>Bacillati</taxon>
        <taxon>Bacillota</taxon>
        <taxon>Bacilli</taxon>
        <taxon>Bacillales</taxon>
        <taxon>Bacillaceae</taxon>
        <taxon>Bacillus</taxon>
        <taxon>Bacillus cereus group</taxon>
    </lineage>
</organism>
<reference evidence="1 2" key="1">
    <citation type="submission" date="2012-12" db="EMBL/GenBank/DDBJ databases">
        <title>The Genome Sequence of Bacillus cereus VD133.</title>
        <authorList>
            <consortium name="The Broad Institute Genome Sequencing Platform"/>
            <consortium name="The Broad Institute Genome Sequencing Center for Infectious Disease"/>
            <person name="Feldgarden M."/>
            <person name="Van der Auwera G.A."/>
            <person name="Mahillon J."/>
            <person name="Duprez V."/>
            <person name="Timmery S."/>
            <person name="Mattelet C."/>
            <person name="Dierick K."/>
            <person name="Sun M."/>
            <person name="Yu Z."/>
            <person name="Zhu L."/>
            <person name="Hu X."/>
            <person name="Shank E.B."/>
            <person name="Swiecicka I."/>
            <person name="Hansen B.M."/>
            <person name="Andrup L."/>
            <person name="Walker B."/>
            <person name="Young S.K."/>
            <person name="Zeng Q."/>
            <person name="Gargeya S."/>
            <person name="Fitzgerald M."/>
            <person name="Haas B."/>
            <person name="Abouelleil A."/>
            <person name="Alvarado L."/>
            <person name="Arachchi H.M."/>
            <person name="Berlin A.M."/>
            <person name="Chapman S.B."/>
            <person name="Dewar J."/>
            <person name="Goldberg J."/>
            <person name="Griggs A."/>
            <person name="Gujja S."/>
            <person name="Hansen M."/>
            <person name="Howarth C."/>
            <person name="Imamovic A."/>
            <person name="Larimer J."/>
            <person name="McCowan C."/>
            <person name="Murphy C."/>
            <person name="Neiman D."/>
            <person name="Pearson M."/>
            <person name="Priest M."/>
            <person name="Roberts A."/>
            <person name="Saif S."/>
            <person name="Shea T."/>
            <person name="Sisk P."/>
            <person name="Sykes S."/>
            <person name="Wortman J."/>
            <person name="Nusbaum C."/>
            <person name="Birren B."/>
        </authorList>
    </citation>
    <scope>NUCLEOTIDE SEQUENCE [LARGE SCALE GENOMIC DNA]</scope>
    <source>
        <strain evidence="1 2">VD133</strain>
    </source>
</reference>
<comment type="caution">
    <text evidence="1">The sequence shown here is derived from an EMBL/GenBank/DDBJ whole genome shotgun (WGS) entry which is preliminary data.</text>
</comment>